<dbReference type="Proteomes" id="UP000579647">
    <property type="component" value="Unassembled WGS sequence"/>
</dbReference>
<keyword evidence="5" id="KW-1185">Reference proteome</keyword>
<dbReference type="Pfam" id="PF02481">
    <property type="entry name" value="DNA_processg_A"/>
    <property type="match status" value="1"/>
</dbReference>
<comment type="similarity">
    <text evidence="1">Belongs to the DprA/Smf family.</text>
</comment>
<dbReference type="SUPFAM" id="SSF102405">
    <property type="entry name" value="MCP/YpsA-like"/>
    <property type="match status" value="1"/>
</dbReference>
<dbReference type="EMBL" id="JACHDO010000001">
    <property type="protein sequence ID" value="MBB5495347.1"/>
    <property type="molecule type" value="Genomic_DNA"/>
</dbReference>
<protein>
    <submittedName>
        <fullName evidence="4">DNA processing protein</fullName>
    </submittedName>
</protein>
<dbReference type="Gene3D" id="3.40.50.450">
    <property type="match status" value="1"/>
</dbReference>
<dbReference type="GO" id="GO:0009294">
    <property type="term" value="P:DNA-mediated transformation"/>
    <property type="evidence" value="ECO:0007669"/>
    <property type="project" value="InterPro"/>
</dbReference>
<name>A0A840WUZ3_9ACTN</name>
<dbReference type="InterPro" id="IPR057666">
    <property type="entry name" value="DrpA_SLOG"/>
</dbReference>
<sequence length="462" mass="48347">MTPVDAVLTELWRPGPELVTLVLTLATVDLVLVLAVVRLVMTARTRDDDEDPRRPGAGHGGRCVRGSRWAGAVGGRMGDEDEVRARVCLTAVGPPSDPWLGTMVAEHGAGAVWSALVSGGPPPGAPPFGGELPGSLWLRWQRWSARSRKADPDRLLDASAEAGVRFVAPGDPEWPGRLDELPGGRLCYGLWVRGRGDLRNLCLRAVSVVGARAATSYGLHVASELSYDLAGRSFTIVSGGALGIDGAAHRAANAVGGTVVVLACGLDVDYPSAHSALFSDVAGKGVLVSEWPVGRTPRGPDFLVRNRLIAALTPGTVVVEAGRRSGALNTAAHAIELNRALMAVPGPVTSAMSVGCHRLFREGKAVCVTRADEVVEQIVPLGEAEPEEPGPLRVPAELDQGTAEVLAAVTHKGLGPATVARKCDQDLPDAMRSLGLLAAAGLVERCEAGWRRPARGPRMPPV</sequence>
<evidence type="ECO:0000256" key="1">
    <source>
        <dbReference type="ARBA" id="ARBA00006525"/>
    </source>
</evidence>
<keyword evidence="2" id="KW-0472">Membrane</keyword>
<keyword evidence="2" id="KW-0812">Transmembrane</keyword>
<dbReference type="PANTHER" id="PTHR43022">
    <property type="entry name" value="PROTEIN SMF"/>
    <property type="match status" value="1"/>
</dbReference>
<proteinExistence type="inferred from homology"/>
<dbReference type="PANTHER" id="PTHR43022:SF1">
    <property type="entry name" value="PROTEIN SMF"/>
    <property type="match status" value="1"/>
</dbReference>
<gene>
    <name evidence="4" type="ORF">HNR07_006484</name>
</gene>
<accession>A0A840WUZ3</accession>
<evidence type="ECO:0000259" key="3">
    <source>
        <dbReference type="Pfam" id="PF02481"/>
    </source>
</evidence>
<evidence type="ECO:0000256" key="2">
    <source>
        <dbReference type="SAM" id="Phobius"/>
    </source>
</evidence>
<comment type="caution">
    <text evidence="4">The sequence shown here is derived from an EMBL/GenBank/DDBJ whole genome shotgun (WGS) entry which is preliminary data.</text>
</comment>
<organism evidence="4 5">
    <name type="scientific">Nocardiopsis metallicus</name>
    <dbReference type="NCBI Taxonomy" id="179819"/>
    <lineage>
        <taxon>Bacteria</taxon>
        <taxon>Bacillati</taxon>
        <taxon>Actinomycetota</taxon>
        <taxon>Actinomycetes</taxon>
        <taxon>Streptosporangiales</taxon>
        <taxon>Nocardiopsidaceae</taxon>
        <taxon>Nocardiopsis</taxon>
    </lineage>
</organism>
<keyword evidence="2" id="KW-1133">Transmembrane helix</keyword>
<evidence type="ECO:0000313" key="5">
    <source>
        <dbReference type="Proteomes" id="UP000579647"/>
    </source>
</evidence>
<feature type="transmembrane region" description="Helical" evidence="2">
    <location>
        <begin position="18"/>
        <end position="37"/>
    </location>
</feature>
<dbReference type="AlphaFoldDB" id="A0A840WUZ3"/>
<dbReference type="InterPro" id="IPR003488">
    <property type="entry name" value="DprA"/>
</dbReference>
<reference evidence="4 5" key="1">
    <citation type="submission" date="2020-08" db="EMBL/GenBank/DDBJ databases">
        <title>Sequencing the genomes of 1000 actinobacteria strains.</title>
        <authorList>
            <person name="Klenk H.-P."/>
        </authorList>
    </citation>
    <scope>NUCLEOTIDE SEQUENCE [LARGE SCALE GENOMIC DNA]</scope>
    <source>
        <strain evidence="4 5">DSM 44598</strain>
    </source>
</reference>
<feature type="domain" description="Smf/DprA SLOG" evidence="3">
    <location>
        <begin position="166"/>
        <end position="378"/>
    </location>
</feature>
<evidence type="ECO:0000313" key="4">
    <source>
        <dbReference type="EMBL" id="MBB5495347.1"/>
    </source>
</evidence>